<dbReference type="EMBL" id="QGDT01000004">
    <property type="protein sequence ID" value="PWJ58463.1"/>
    <property type="molecule type" value="Genomic_DNA"/>
</dbReference>
<gene>
    <name evidence="3" type="ORF">CLV98_104323</name>
</gene>
<evidence type="ECO:0000313" key="3">
    <source>
        <dbReference type="EMBL" id="PWJ58463.1"/>
    </source>
</evidence>
<comment type="caution">
    <text evidence="3">The sequence shown here is derived from an EMBL/GenBank/DDBJ whole genome shotgun (WGS) entry which is preliminary data.</text>
</comment>
<dbReference type="OrthoDB" id="956918at2"/>
<reference evidence="3 4" key="1">
    <citation type="submission" date="2018-03" db="EMBL/GenBank/DDBJ databases">
        <title>Genomic Encyclopedia of Archaeal and Bacterial Type Strains, Phase II (KMG-II): from individual species to whole genera.</title>
        <authorList>
            <person name="Goeker M."/>
        </authorList>
    </citation>
    <scope>NUCLEOTIDE SEQUENCE [LARGE SCALE GENOMIC DNA]</scope>
    <source>
        <strain evidence="3 4">DSM 100346</strain>
    </source>
</reference>
<evidence type="ECO:0000256" key="1">
    <source>
        <dbReference type="SAM" id="MobiDB-lite"/>
    </source>
</evidence>
<protein>
    <recommendedName>
        <fullName evidence="5">DUF4890 domain-containing protein</fullName>
    </recommendedName>
</protein>
<evidence type="ECO:0000313" key="4">
    <source>
        <dbReference type="Proteomes" id="UP000245880"/>
    </source>
</evidence>
<feature type="chain" id="PRO_5016355499" description="DUF4890 domain-containing protein" evidence="2">
    <location>
        <begin position="20"/>
        <end position="121"/>
    </location>
</feature>
<accession>A0A316AL14</accession>
<name>A0A316AL14_9BACT</name>
<feature type="region of interest" description="Disordered" evidence="1">
    <location>
        <begin position="89"/>
        <end position="121"/>
    </location>
</feature>
<feature type="region of interest" description="Disordered" evidence="1">
    <location>
        <begin position="19"/>
        <end position="46"/>
    </location>
</feature>
<organism evidence="3 4">
    <name type="scientific">Dyadobacter jejuensis</name>
    <dbReference type="NCBI Taxonomy" id="1082580"/>
    <lineage>
        <taxon>Bacteria</taxon>
        <taxon>Pseudomonadati</taxon>
        <taxon>Bacteroidota</taxon>
        <taxon>Cytophagia</taxon>
        <taxon>Cytophagales</taxon>
        <taxon>Spirosomataceae</taxon>
        <taxon>Dyadobacter</taxon>
    </lineage>
</organism>
<keyword evidence="4" id="KW-1185">Reference proteome</keyword>
<dbReference type="Proteomes" id="UP000245880">
    <property type="component" value="Unassembled WGS sequence"/>
</dbReference>
<keyword evidence="2" id="KW-0732">Signal</keyword>
<dbReference type="AlphaFoldDB" id="A0A316AL14"/>
<evidence type="ECO:0008006" key="5">
    <source>
        <dbReference type="Google" id="ProtNLM"/>
    </source>
</evidence>
<dbReference type="RefSeq" id="WP_109674309.1">
    <property type="nucleotide sequence ID" value="NZ_QGDT01000004.1"/>
</dbReference>
<feature type="compositionally biased region" description="Basic and acidic residues" evidence="1">
    <location>
        <begin position="28"/>
        <end position="46"/>
    </location>
</feature>
<feature type="signal peptide" evidence="2">
    <location>
        <begin position="1"/>
        <end position="19"/>
    </location>
</feature>
<sequence length="121" mass="13768">MKKGLMIIMLAMASMTAFAQRPNNSGTAEERAEAQTKRMTESLKLSEDQQKQVYALTLDRMQSMEEMRKSQSMDRDKMKASNEAYQAKMNEILTPEQQEQLKTMNSDRQGQGGGRKGKPRS</sequence>
<evidence type="ECO:0000256" key="2">
    <source>
        <dbReference type="SAM" id="SignalP"/>
    </source>
</evidence>
<proteinExistence type="predicted"/>
<feature type="compositionally biased region" description="Polar residues" evidence="1">
    <location>
        <begin position="95"/>
        <end position="107"/>
    </location>
</feature>